<keyword evidence="5 13" id="KW-0444">Lipid biosynthesis</keyword>
<dbReference type="OrthoDB" id="9766423at2"/>
<evidence type="ECO:0000256" key="1">
    <source>
        <dbReference type="ARBA" id="ARBA00002274"/>
    </source>
</evidence>
<sequence length="324" mass="36049">MQGIVHKIWYQNHWLQWLLWPLSWLFGLISGFRRMSFLFGLSKQHKVSVPVIIVGNITAGGSGKTPMVIHLIELLRAKGYTPGVVSRGYGAKIEGVVSVTEDHTPEDIGDEPAMIFARTKVPMIVGAKRVDAAQALINTCNVNVIISDDGLQHYALGRDIEIAIIDGERRLGNKKLIPAGPLREPVSRLSSVDFVIVNGGNTSKTEFLMTLEPSAPIALKPDHKTLSASDSIVAMAGIGNPQRFFNTLTQLGFNCYQKYEFADHQIYHQDELLKVAVDKPLMMTEKDAIKCRQFAQSNWWYLPVAARLTPKFDAKLLQKLAQIT</sequence>
<evidence type="ECO:0000256" key="9">
    <source>
        <dbReference type="ARBA" id="ARBA00022777"/>
    </source>
</evidence>
<dbReference type="GO" id="GO:0005524">
    <property type="term" value="F:ATP binding"/>
    <property type="evidence" value="ECO:0007669"/>
    <property type="project" value="UniProtKB-UniRule"/>
</dbReference>
<feature type="transmembrane region" description="Helical" evidence="14">
    <location>
        <begin position="14"/>
        <end position="32"/>
    </location>
</feature>
<keyword evidence="14" id="KW-0472">Membrane</keyword>
<gene>
    <name evidence="13" type="primary">lpxK</name>
    <name evidence="15" type="ORF">D5R81_06420</name>
</gene>
<dbReference type="NCBIfam" id="TIGR00682">
    <property type="entry name" value="lpxK"/>
    <property type="match status" value="1"/>
</dbReference>
<keyword evidence="11 13" id="KW-0443">Lipid metabolism</keyword>
<keyword evidence="10 13" id="KW-0067">ATP-binding</keyword>
<evidence type="ECO:0000256" key="14">
    <source>
        <dbReference type="SAM" id="Phobius"/>
    </source>
</evidence>
<comment type="caution">
    <text evidence="15">The sequence shown here is derived from an EMBL/GenBank/DDBJ whole genome shotgun (WGS) entry which is preliminary data.</text>
</comment>
<evidence type="ECO:0000256" key="6">
    <source>
        <dbReference type="ARBA" id="ARBA00022556"/>
    </source>
</evidence>
<protein>
    <recommendedName>
        <fullName evidence="4 13">Tetraacyldisaccharide 4'-kinase</fullName>
        <ecNumber evidence="3 13">2.7.1.130</ecNumber>
    </recommendedName>
    <alternativeName>
        <fullName evidence="12 13">Lipid A 4'-kinase</fullName>
    </alternativeName>
</protein>
<evidence type="ECO:0000256" key="7">
    <source>
        <dbReference type="ARBA" id="ARBA00022679"/>
    </source>
</evidence>
<proteinExistence type="inferred from homology"/>
<keyword evidence="14" id="KW-1133">Transmembrane helix</keyword>
<evidence type="ECO:0000313" key="16">
    <source>
        <dbReference type="Proteomes" id="UP000273022"/>
    </source>
</evidence>
<keyword evidence="14" id="KW-0812">Transmembrane</keyword>
<evidence type="ECO:0000256" key="12">
    <source>
        <dbReference type="ARBA" id="ARBA00029757"/>
    </source>
</evidence>
<accession>A0A3A6TZ07</accession>
<keyword evidence="8 13" id="KW-0547">Nucleotide-binding</keyword>
<evidence type="ECO:0000256" key="8">
    <source>
        <dbReference type="ARBA" id="ARBA00022741"/>
    </source>
</evidence>
<dbReference type="GO" id="GO:0009029">
    <property type="term" value="F:lipid-A 4'-kinase activity"/>
    <property type="evidence" value="ECO:0007669"/>
    <property type="project" value="UniProtKB-UniRule"/>
</dbReference>
<dbReference type="InterPro" id="IPR003758">
    <property type="entry name" value="LpxK"/>
</dbReference>
<dbReference type="RefSeq" id="WP_121852831.1">
    <property type="nucleotide sequence ID" value="NZ_CP037952.1"/>
</dbReference>
<dbReference type="SUPFAM" id="SSF52540">
    <property type="entry name" value="P-loop containing nucleoside triphosphate hydrolases"/>
    <property type="match status" value="1"/>
</dbReference>
<dbReference type="Proteomes" id="UP000273022">
    <property type="component" value="Unassembled WGS sequence"/>
</dbReference>
<keyword evidence="16" id="KW-1185">Reference proteome</keyword>
<dbReference type="UniPathway" id="UPA00359">
    <property type="reaction ID" value="UER00482"/>
</dbReference>
<dbReference type="Pfam" id="PF02606">
    <property type="entry name" value="LpxK"/>
    <property type="match status" value="1"/>
</dbReference>
<evidence type="ECO:0000256" key="13">
    <source>
        <dbReference type="HAMAP-Rule" id="MF_00409"/>
    </source>
</evidence>
<dbReference type="AlphaFoldDB" id="A0A3A6TZ07"/>
<dbReference type="GO" id="GO:0009245">
    <property type="term" value="P:lipid A biosynthetic process"/>
    <property type="evidence" value="ECO:0007669"/>
    <property type="project" value="UniProtKB-UniRule"/>
</dbReference>
<comment type="similarity">
    <text evidence="13">Belongs to the LpxK family.</text>
</comment>
<keyword evidence="7 13" id="KW-0808">Transferase</keyword>
<dbReference type="HAMAP" id="MF_00409">
    <property type="entry name" value="LpxK"/>
    <property type="match status" value="1"/>
</dbReference>
<reference evidence="15 16" key="1">
    <citation type="submission" date="2018-09" db="EMBL/GenBank/DDBJ databases">
        <title>Phylogeny of the Shewanellaceae, and recommendation for two new genera, Pseudoshewanella and Parashewanella.</title>
        <authorList>
            <person name="Wang G."/>
        </authorList>
    </citation>
    <scope>NUCLEOTIDE SEQUENCE [LARGE SCALE GENOMIC DNA]</scope>
    <source>
        <strain evidence="15 16">KCTC 22492</strain>
    </source>
</reference>
<evidence type="ECO:0000256" key="5">
    <source>
        <dbReference type="ARBA" id="ARBA00022516"/>
    </source>
</evidence>
<dbReference type="InterPro" id="IPR027417">
    <property type="entry name" value="P-loop_NTPase"/>
</dbReference>
<keyword evidence="6 13" id="KW-0441">Lipid A biosynthesis</keyword>
<evidence type="ECO:0000313" key="15">
    <source>
        <dbReference type="EMBL" id="RJY18203.1"/>
    </source>
</evidence>
<evidence type="ECO:0000256" key="3">
    <source>
        <dbReference type="ARBA" id="ARBA00012071"/>
    </source>
</evidence>
<dbReference type="PANTHER" id="PTHR42724:SF1">
    <property type="entry name" value="TETRAACYLDISACCHARIDE 4'-KINASE, MITOCHONDRIAL-RELATED"/>
    <property type="match status" value="1"/>
</dbReference>
<dbReference type="PANTHER" id="PTHR42724">
    <property type="entry name" value="TETRAACYLDISACCHARIDE 4'-KINASE"/>
    <property type="match status" value="1"/>
</dbReference>
<dbReference type="GO" id="GO:0009244">
    <property type="term" value="P:lipopolysaccharide core region biosynthetic process"/>
    <property type="evidence" value="ECO:0007669"/>
    <property type="project" value="TreeGrafter"/>
</dbReference>
<dbReference type="CDD" id="cd01983">
    <property type="entry name" value="SIMIBI"/>
    <property type="match status" value="1"/>
</dbReference>
<organism evidence="15 16">
    <name type="scientific">Parashewanella spongiae</name>
    <dbReference type="NCBI Taxonomy" id="342950"/>
    <lineage>
        <taxon>Bacteria</taxon>
        <taxon>Pseudomonadati</taxon>
        <taxon>Pseudomonadota</taxon>
        <taxon>Gammaproteobacteria</taxon>
        <taxon>Alteromonadales</taxon>
        <taxon>Shewanellaceae</taxon>
        <taxon>Parashewanella</taxon>
    </lineage>
</organism>
<comment type="catalytic activity">
    <reaction evidence="13">
        <text>a lipid A disaccharide + ATP = a lipid IVA + ADP + H(+)</text>
        <dbReference type="Rhea" id="RHEA:67840"/>
        <dbReference type="ChEBI" id="CHEBI:15378"/>
        <dbReference type="ChEBI" id="CHEBI:30616"/>
        <dbReference type="ChEBI" id="CHEBI:176343"/>
        <dbReference type="ChEBI" id="CHEBI:176425"/>
        <dbReference type="ChEBI" id="CHEBI:456216"/>
        <dbReference type="EC" id="2.7.1.130"/>
    </reaction>
</comment>
<evidence type="ECO:0000256" key="2">
    <source>
        <dbReference type="ARBA" id="ARBA00004870"/>
    </source>
</evidence>
<evidence type="ECO:0000256" key="4">
    <source>
        <dbReference type="ARBA" id="ARBA00016436"/>
    </source>
</evidence>
<name>A0A3A6TZ07_9GAMM</name>
<evidence type="ECO:0000256" key="10">
    <source>
        <dbReference type="ARBA" id="ARBA00022840"/>
    </source>
</evidence>
<dbReference type="GO" id="GO:0005886">
    <property type="term" value="C:plasma membrane"/>
    <property type="evidence" value="ECO:0007669"/>
    <property type="project" value="TreeGrafter"/>
</dbReference>
<dbReference type="EC" id="2.7.1.130" evidence="3 13"/>
<comment type="pathway">
    <text evidence="2 13">Glycolipid biosynthesis; lipid IV(A) biosynthesis; lipid IV(A) from (3R)-3-hydroxytetradecanoyl-[acyl-carrier-protein] and UDP-N-acetyl-alpha-D-glucosamine: step 6/6.</text>
</comment>
<keyword evidence="9 13" id="KW-0418">Kinase</keyword>
<evidence type="ECO:0000256" key="11">
    <source>
        <dbReference type="ARBA" id="ARBA00023098"/>
    </source>
</evidence>
<comment type="function">
    <text evidence="1 13">Transfers the gamma-phosphate of ATP to the 4'-position of a tetraacyldisaccharide 1-phosphate intermediate (termed DS-1-P) to form tetraacyldisaccharide 1,4'-bis-phosphate (lipid IVA).</text>
</comment>
<feature type="binding site" evidence="13">
    <location>
        <begin position="58"/>
        <end position="65"/>
    </location>
    <ligand>
        <name>ATP</name>
        <dbReference type="ChEBI" id="CHEBI:30616"/>
    </ligand>
</feature>
<dbReference type="EMBL" id="QYYH01000029">
    <property type="protein sequence ID" value="RJY18203.1"/>
    <property type="molecule type" value="Genomic_DNA"/>
</dbReference>